<dbReference type="PROSITE" id="PS00383">
    <property type="entry name" value="TYR_PHOSPHATASE_1"/>
    <property type="match status" value="1"/>
</dbReference>
<dbReference type="RefSeq" id="WP_054572041.1">
    <property type="nucleotide sequence ID" value="NZ_LKKS01000019.1"/>
</dbReference>
<evidence type="ECO:0000313" key="3">
    <source>
        <dbReference type="Proteomes" id="UP000050437"/>
    </source>
</evidence>
<protein>
    <submittedName>
        <fullName evidence="2">Protein phosphatase</fullName>
    </submittedName>
</protein>
<name>A0A0P7DEK2_PSEPU</name>
<dbReference type="InterPro" id="IPR029021">
    <property type="entry name" value="Prot-tyrosine_phosphatase-like"/>
</dbReference>
<organism evidence="2 3">
    <name type="scientific">Pseudomonas putida</name>
    <name type="common">Arthrobacter siderocapsulatus</name>
    <dbReference type="NCBI Taxonomy" id="303"/>
    <lineage>
        <taxon>Bacteria</taxon>
        <taxon>Pseudomonadati</taxon>
        <taxon>Pseudomonadota</taxon>
        <taxon>Gammaproteobacteria</taxon>
        <taxon>Pseudomonadales</taxon>
        <taxon>Pseudomonadaceae</taxon>
        <taxon>Pseudomonas</taxon>
    </lineage>
</organism>
<gene>
    <name evidence="2" type="ORF">HB13667_02965</name>
</gene>
<dbReference type="SUPFAM" id="SSF52799">
    <property type="entry name" value="(Phosphotyrosine protein) phosphatases II"/>
    <property type="match status" value="1"/>
</dbReference>
<dbReference type="Gene3D" id="3.90.190.10">
    <property type="entry name" value="Protein tyrosine phosphatase superfamily"/>
    <property type="match status" value="1"/>
</dbReference>
<accession>A0A0P7DEK2</accession>
<comment type="caution">
    <text evidence="2">The sequence shown here is derived from an EMBL/GenBank/DDBJ whole genome shotgun (WGS) entry which is preliminary data.</text>
</comment>
<dbReference type="AlphaFoldDB" id="A0A0P7DEK2"/>
<dbReference type="Proteomes" id="UP000050437">
    <property type="component" value="Unassembled WGS sequence"/>
</dbReference>
<dbReference type="InterPro" id="IPR000387">
    <property type="entry name" value="Tyr_Pase_dom"/>
</dbReference>
<sequence>MSMSHPYSLKSLPHTPSALIFTPCPGTQSSALAESLETLKQAGAVALVTLMSDAELQENGVGELGIAAKQHGLEWYQLPIEDDQAPDKNFEAGLGEIRHELDALLASNKALAIHCKGGSGRTGLFAARLLIETGMPRREAIAWVQELRPRAIQKPAHINYINQFGED</sequence>
<evidence type="ECO:0000259" key="1">
    <source>
        <dbReference type="PROSITE" id="PS50056"/>
    </source>
</evidence>
<dbReference type="EMBL" id="LKKS01000019">
    <property type="protein sequence ID" value="KPM68365.1"/>
    <property type="molecule type" value="Genomic_DNA"/>
</dbReference>
<proteinExistence type="predicted"/>
<feature type="domain" description="Tyrosine specific protein phosphatases" evidence="1">
    <location>
        <begin position="88"/>
        <end position="159"/>
    </location>
</feature>
<dbReference type="InterPro" id="IPR050561">
    <property type="entry name" value="PTP"/>
</dbReference>
<evidence type="ECO:0000313" key="2">
    <source>
        <dbReference type="EMBL" id="KPM68365.1"/>
    </source>
</evidence>
<reference evidence="2 3" key="1">
    <citation type="submission" date="2015-10" db="EMBL/GenBank/DDBJ databases">
        <title>Pseudomonas putida clinical strains.</title>
        <authorList>
            <person name="Molina L."/>
            <person name="Udaondo Z."/>
        </authorList>
    </citation>
    <scope>NUCLEOTIDE SEQUENCE [LARGE SCALE GENOMIC DNA]</scope>
    <source>
        <strain evidence="2 3">HB13667</strain>
    </source>
</reference>
<dbReference type="CDD" id="cd14505">
    <property type="entry name" value="CDKN3-like"/>
    <property type="match status" value="1"/>
</dbReference>
<dbReference type="PROSITE" id="PS50056">
    <property type="entry name" value="TYR_PHOSPHATASE_2"/>
    <property type="match status" value="1"/>
</dbReference>
<dbReference type="FunFam" id="3.90.190.10:FF:000157">
    <property type="entry name" value="Protein-tyrosine phosphatase"/>
    <property type="match status" value="1"/>
</dbReference>
<dbReference type="PANTHER" id="PTHR23339">
    <property type="entry name" value="TYROSINE SPECIFIC PROTEIN PHOSPHATASE AND DUAL SPECIFICITY PROTEIN PHOSPHATASE"/>
    <property type="match status" value="1"/>
</dbReference>
<dbReference type="InterPro" id="IPR016130">
    <property type="entry name" value="Tyr_Pase_AS"/>
</dbReference>
<dbReference type="Pfam" id="PF22785">
    <property type="entry name" value="Tc-R-P"/>
    <property type="match status" value="1"/>
</dbReference>